<dbReference type="EMBL" id="VSSQ01004731">
    <property type="protein sequence ID" value="MPM26425.1"/>
    <property type="molecule type" value="Genomic_DNA"/>
</dbReference>
<evidence type="ECO:0000256" key="3">
    <source>
        <dbReference type="ARBA" id="ARBA00022679"/>
    </source>
</evidence>
<gene>
    <name evidence="7" type="primary">udk_32</name>
    <name evidence="7" type="ORF">SDC9_72926</name>
</gene>
<comment type="caution">
    <text evidence="7">The sequence shown here is derived from an EMBL/GenBank/DDBJ whole genome shotgun (WGS) entry which is preliminary data.</text>
</comment>
<evidence type="ECO:0000256" key="4">
    <source>
        <dbReference type="ARBA" id="ARBA00022741"/>
    </source>
</evidence>
<dbReference type="GO" id="GO:0004849">
    <property type="term" value="F:uridine kinase activity"/>
    <property type="evidence" value="ECO:0007669"/>
    <property type="project" value="UniProtKB-EC"/>
</dbReference>
<organism evidence="7">
    <name type="scientific">bioreactor metagenome</name>
    <dbReference type="NCBI Taxonomy" id="1076179"/>
    <lineage>
        <taxon>unclassified sequences</taxon>
        <taxon>metagenomes</taxon>
        <taxon>ecological metagenomes</taxon>
    </lineage>
</organism>
<dbReference type="UniPathway" id="UPA00574">
    <property type="reaction ID" value="UER00637"/>
</dbReference>
<evidence type="ECO:0000256" key="2">
    <source>
        <dbReference type="ARBA" id="ARBA00012137"/>
    </source>
</evidence>
<dbReference type="Pfam" id="PF00485">
    <property type="entry name" value="PRK"/>
    <property type="match status" value="1"/>
</dbReference>
<protein>
    <recommendedName>
        <fullName evidence="2">uridine/cytidine kinase</fullName>
        <ecNumber evidence="2">2.7.1.48</ecNumber>
    </recommendedName>
</protein>
<evidence type="ECO:0000313" key="7">
    <source>
        <dbReference type="EMBL" id="MPM26425.1"/>
    </source>
</evidence>
<evidence type="ECO:0000256" key="1">
    <source>
        <dbReference type="ARBA" id="ARBA00004690"/>
    </source>
</evidence>
<dbReference type="InterPro" id="IPR000764">
    <property type="entry name" value="Uridine_kinase-like"/>
</dbReference>
<keyword evidence="3 7" id="KW-0808">Transferase</keyword>
<proteinExistence type="predicted"/>
<comment type="pathway">
    <text evidence="1">Pyrimidine metabolism; UMP biosynthesis via salvage pathway; UMP from uridine: step 1/1.</text>
</comment>
<feature type="domain" description="Phosphoribulokinase/uridine kinase" evidence="6">
    <location>
        <begin position="4"/>
        <end position="181"/>
    </location>
</feature>
<dbReference type="InterPro" id="IPR006083">
    <property type="entry name" value="PRK/URK"/>
</dbReference>
<dbReference type="Gene3D" id="3.40.50.300">
    <property type="entry name" value="P-loop containing nucleotide triphosphate hydrolases"/>
    <property type="match status" value="1"/>
</dbReference>
<evidence type="ECO:0000259" key="6">
    <source>
        <dbReference type="Pfam" id="PF00485"/>
    </source>
</evidence>
<dbReference type="CDD" id="cd02023">
    <property type="entry name" value="UMPK"/>
    <property type="match status" value="1"/>
</dbReference>
<evidence type="ECO:0000256" key="5">
    <source>
        <dbReference type="ARBA" id="ARBA00022777"/>
    </source>
</evidence>
<dbReference type="SUPFAM" id="SSF52540">
    <property type="entry name" value="P-loop containing nucleoside triphosphate hydrolases"/>
    <property type="match status" value="1"/>
</dbReference>
<dbReference type="PRINTS" id="PR00988">
    <property type="entry name" value="URIDINKINASE"/>
</dbReference>
<keyword evidence="5 7" id="KW-0418">Kinase</keyword>
<dbReference type="AlphaFoldDB" id="A0A644YD02"/>
<dbReference type="NCBIfam" id="NF004018">
    <property type="entry name" value="PRK05480.1"/>
    <property type="match status" value="1"/>
</dbReference>
<dbReference type="EC" id="2.7.1.48" evidence="2"/>
<reference evidence="7" key="1">
    <citation type="submission" date="2019-08" db="EMBL/GenBank/DDBJ databases">
        <authorList>
            <person name="Kucharzyk K."/>
            <person name="Murdoch R.W."/>
            <person name="Higgins S."/>
            <person name="Loffler F."/>
        </authorList>
    </citation>
    <scope>NUCLEOTIDE SEQUENCE</scope>
</reference>
<name>A0A644YD02_9ZZZZ</name>
<accession>A0A644YD02</accession>
<sequence>MFTIGIAGGSGSGKTTLVNSILERVPYDQISLLTQDSYYKDSSHLPIEQRRALNFDHPGSIEWDLMLTDIQKLKSGQEIDSPTYSYLTCSRQPETIRIKPNKILLIEGILILTQPELCEEMDMRIYLEVESDYRLSRIIERDMESRGRTAQEVIKRYYQTVRPMHEEFIKPSRDRADMLVMGGGLNTKAADFISSAILGKLLAKPPVAYPNFPVS</sequence>
<dbReference type="InterPro" id="IPR027417">
    <property type="entry name" value="P-loop_NTPase"/>
</dbReference>
<keyword evidence="4" id="KW-0547">Nucleotide-binding</keyword>
<dbReference type="GO" id="GO:0005524">
    <property type="term" value="F:ATP binding"/>
    <property type="evidence" value="ECO:0007669"/>
    <property type="project" value="InterPro"/>
</dbReference>
<dbReference type="PANTHER" id="PTHR10285">
    <property type="entry name" value="URIDINE KINASE"/>
    <property type="match status" value="1"/>
</dbReference>
<dbReference type="GO" id="GO:0044206">
    <property type="term" value="P:UMP salvage"/>
    <property type="evidence" value="ECO:0007669"/>
    <property type="project" value="UniProtKB-UniPathway"/>
</dbReference>